<keyword evidence="4" id="KW-1185">Reference proteome</keyword>
<dbReference type="AlphaFoldDB" id="A0A371FMZ4"/>
<reference evidence="3" key="1">
    <citation type="submission" date="2018-05" db="EMBL/GenBank/DDBJ databases">
        <title>Draft genome of Mucuna pruriens seed.</title>
        <authorList>
            <person name="Nnadi N.E."/>
            <person name="Vos R."/>
            <person name="Hasami M.H."/>
            <person name="Devisetty U.K."/>
            <person name="Aguiy J.C."/>
        </authorList>
    </citation>
    <scope>NUCLEOTIDE SEQUENCE [LARGE SCALE GENOMIC DNA]</scope>
    <source>
        <strain evidence="3">JCA_2017</strain>
    </source>
</reference>
<feature type="compositionally biased region" description="Low complexity" evidence="1">
    <location>
        <begin position="187"/>
        <end position="201"/>
    </location>
</feature>
<dbReference type="InterPro" id="IPR005162">
    <property type="entry name" value="Retrotrans_gag_dom"/>
</dbReference>
<protein>
    <recommendedName>
        <fullName evidence="2">Retrotransposon gag domain-containing protein</fullName>
    </recommendedName>
</protein>
<evidence type="ECO:0000256" key="1">
    <source>
        <dbReference type="SAM" id="MobiDB-lite"/>
    </source>
</evidence>
<dbReference type="PANTHER" id="PTHR33223:SF8">
    <property type="entry name" value="OS04G0172440 PROTEIN"/>
    <property type="match status" value="1"/>
</dbReference>
<feature type="region of interest" description="Disordered" evidence="1">
    <location>
        <begin position="186"/>
        <end position="206"/>
    </location>
</feature>
<evidence type="ECO:0000259" key="2">
    <source>
        <dbReference type="Pfam" id="PF03732"/>
    </source>
</evidence>
<evidence type="ECO:0000313" key="3">
    <source>
        <dbReference type="EMBL" id="RDX79708.1"/>
    </source>
</evidence>
<comment type="caution">
    <text evidence="3">The sequence shown here is derived from an EMBL/GenBank/DDBJ whole genome shotgun (WGS) entry which is preliminary data.</text>
</comment>
<name>A0A371FMZ4_MUCPR</name>
<dbReference type="Proteomes" id="UP000257109">
    <property type="component" value="Unassembled WGS sequence"/>
</dbReference>
<feature type="non-terminal residue" evidence="3">
    <location>
        <position position="1"/>
    </location>
</feature>
<dbReference type="Pfam" id="PF03732">
    <property type="entry name" value="Retrotrans_gag"/>
    <property type="match status" value="1"/>
</dbReference>
<gene>
    <name evidence="3" type="ORF">CR513_39849</name>
</gene>
<evidence type="ECO:0000313" key="4">
    <source>
        <dbReference type="Proteomes" id="UP000257109"/>
    </source>
</evidence>
<dbReference type="EMBL" id="QJKJ01008458">
    <property type="protein sequence ID" value="RDX79708.1"/>
    <property type="molecule type" value="Genomic_DNA"/>
</dbReference>
<feature type="domain" description="Retrotransposon gag" evidence="2">
    <location>
        <begin position="52"/>
        <end position="133"/>
    </location>
</feature>
<accession>A0A371FMZ4</accession>
<dbReference type="PANTHER" id="PTHR33223">
    <property type="entry name" value="CCHC-TYPE DOMAIN-CONTAINING PROTEIN"/>
    <property type="match status" value="1"/>
</dbReference>
<sequence>MSDVALPTNFKTPKFEKYKGSSCPRVHLAMYCQKMAAYIHQDKILVHCFQDSLTGAVLNWYVNLEKGRDLVEAFVRQYKYNEDMMPDRSRLQNLSKTESKAFKDYGQRWRELAAHVKLPLTEKEMVSMFIETLPSSFYDKAVGSVASNFADLSGLKRGWITSNLTSPGRKPVQERRKGETNAIIIDPSKSYSQGGSPSSPQITLSLPGMVVLTDSPNQNRAEATGSSNA</sequence>
<proteinExistence type="predicted"/>
<dbReference type="OrthoDB" id="686606at2759"/>
<organism evidence="3 4">
    <name type="scientific">Mucuna pruriens</name>
    <name type="common">Velvet bean</name>
    <name type="synonym">Dolichos pruriens</name>
    <dbReference type="NCBI Taxonomy" id="157652"/>
    <lineage>
        <taxon>Eukaryota</taxon>
        <taxon>Viridiplantae</taxon>
        <taxon>Streptophyta</taxon>
        <taxon>Embryophyta</taxon>
        <taxon>Tracheophyta</taxon>
        <taxon>Spermatophyta</taxon>
        <taxon>Magnoliopsida</taxon>
        <taxon>eudicotyledons</taxon>
        <taxon>Gunneridae</taxon>
        <taxon>Pentapetalae</taxon>
        <taxon>rosids</taxon>
        <taxon>fabids</taxon>
        <taxon>Fabales</taxon>
        <taxon>Fabaceae</taxon>
        <taxon>Papilionoideae</taxon>
        <taxon>50 kb inversion clade</taxon>
        <taxon>NPAAA clade</taxon>
        <taxon>indigoferoid/millettioid clade</taxon>
        <taxon>Phaseoleae</taxon>
        <taxon>Mucuna</taxon>
    </lineage>
</organism>